<feature type="transmembrane region" description="Helical" evidence="1">
    <location>
        <begin position="106"/>
        <end position="128"/>
    </location>
</feature>
<protein>
    <recommendedName>
        <fullName evidence="4">ABC-2 type transport system permease protein</fullName>
    </recommendedName>
</protein>
<evidence type="ECO:0000313" key="2">
    <source>
        <dbReference type="EMBL" id="PXX53148.1"/>
    </source>
</evidence>
<feature type="transmembrane region" description="Helical" evidence="1">
    <location>
        <begin position="140"/>
        <end position="158"/>
    </location>
</feature>
<dbReference type="AlphaFoldDB" id="A0A2V3YIN8"/>
<evidence type="ECO:0000313" key="3">
    <source>
        <dbReference type="Proteomes" id="UP000248057"/>
    </source>
</evidence>
<organism evidence="2 3">
    <name type="scientific">Hungatella effluvii</name>
    <dbReference type="NCBI Taxonomy" id="1096246"/>
    <lineage>
        <taxon>Bacteria</taxon>
        <taxon>Bacillati</taxon>
        <taxon>Bacillota</taxon>
        <taxon>Clostridia</taxon>
        <taxon>Lachnospirales</taxon>
        <taxon>Lachnospiraceae</taxon>
        <taxon>Hungatella</taxon>
    </lineage>
</organism>
<reference evidence="2 3" key="1">
    <citation type="submission" date="2018-05" db="EMBL/GenBank/DDBJ databases">
        <title>Genomic Encyclopedia of Type Strains, Phase IV (KMG-IV): sequencing the most valuable type-strain genomes for metagenomic binning, comparative biology and taxonomic classification.</title>
        <authorList>
            <person name="Goeker M."/>
        </authorList>
    </citation>
    <scope>NUCLEOTIDE SEQUENCE [LARGE SCALE GENOMIC DNA]</scope>
    <source>
        <strain evidence="2 3">DSM 24995</strain>
    </source>
</reference>
<dbReference type="EMBL" id="QJKD01000006">
    <property type="protein sequence ID" value="PXX53148.1"/>
    <property type="molecule type" value="Genomic_DNA"/>
</dbReference>
<keyword evidence="1" id="KW-0812">Transmembrane</keyword>
<name>A0A2V3YIN8_9FIRM</name>
<proteinExistence type="predicted"/>
<feature type="transmembrane region" description="Helical" evidence="1">
    <location>
        <begin position="50"/>
        <end position="72"/>
    </location>
</feature>
<feature type="transmembrane region" description="Helical" evidence="1">
    <location>
        <begin position="165"/>
        <end position="182"/>
    </location>
</feature>
<dbReference type="RefSeq" id="WP_110323378.1">
    <property type="nucleotide sequence ID" value="NZ_QJKD01000006.1"/>
</dbReference>
<comment type="caution">
    <text evidence="2">The sequence shown here is derived from an EMBL/GenBank/DDBJ whole genome shotgun (WGS) entry which is preliminary data.</text>
</comment>
<evidence type="ECO:0000256" key="1">
    <source>
        <dbReference type="SAM" id="Phobius"/>
    </source>
</evidence>
<dbReference type="Proteomes" id="UP000248057">
    <property type="component" value="Unassembled WGS sequence"/>
</dbReference>
<keyword evidence="3" id="KW-1185">Reference proteome</keyword>
<evidence type="ECO:0008006" key="4">
    <source>
        <dbReference type="Google" id="ProtNLM"/>
    </source>
</evidence>
<accession>A0A2V3YIN8</accession>
<feature type="transmembrane region" description="Helical" evidence="1">
    <location>
        <begin position="207"/>
        <end position="231"/>
    </location>
</feature>
<feature type="transmembrane region" description="Helical" evidence="1">
    <location>
        <begin position="12"/>
        <end position="30"/>
    </location>
</feature>
<gene>
    <name evidence="2" type="ORF">DFR60_106267</name>
</gene>
<dbReference type="GeneID" id="86062019"/>
<keyword evidence="1" id="KW-0472">Membrane</keyword>
<keyword evidence="1" id="KW-1133">Transmembrane helix</keyword>
<sequence length="248" mass="26972">MNKIFRYELRRMVFSKFYLGLSAVAIWYGWQILNTTTILGTAHTAPFSPWSFGSYLSQLLPLLCVALLFLVWNQCSNTALRTGVLTTTAAQNPGVYRLVKCGAAAAAWLLLVLLLAALGVGFLLALFGRDVPVGEYVAPALAAVLPPMILLLGIGLLAGQIHASLLFPMMALVFGIGFLPLPDSLDLYSGALFSQYPLTLEYLDPTFSMPLSSVTGKCAMVLIGAAAFIYTQRPELFHIHKRNVPWSA</sequence>